<keyword evidence="2" id="KW-0472">Membrane</keyword>
<dbReference type="EnsemblMetazoa" id="CJA18566.1">
    <property type="protein sequence ID" value="CJA18566.1"/>
    <property type="gene ID" value="WBGene00137769"/>
</dbReference>
<proteinExistence type="predicted"/>
<feature type="region of interest" description="Disordered" evidence="1">
    <location>
        <begin position="255"/>
        <end position="289"/>
    </location>
</feature>
<evidence type="ECO:0000256" key="2">
    <source>
        <dbReference type="SAM" id="Phobius"/>
    </source>
</evidence>
<keyword evidence="2" id="KW-0812">Transmembrane</keyword>
<evidence type="ECO:0000256" key="1">
    <source>
        <dbReference type="SAM" id="MobiDB-lite"/>
    </source>
</evidence>
<accession>A0A8R1I229</accession>
<feature type="region of interest" description="Disordered" evidence="1">
    <location>
        <begin position="199"/>
        <end position="218"/>
    </location>
</feature>
<protein>
    <submittedName>
        <fullName evidence="3">Uncharacterized protein</fullName>
    </submittedName>
</protein>
<feature type="region of interest" description="Disordered" evidence="1">
    <location>
        <begin position="317"/>
        <end position="338"/>
    </location>
</feature>
<feature type="compositionally biased region" description="Acidic residues" evidence="1">
    <location>
        <begin position="202"/>
        <end position="211"/>
    </location>
</feature>
<dbReference type="AlphaFoldDB" id="A0A8R1I229"/>
<name>A0A8R1I229_CAEJA</name>
<evidence type="ECO:0000313" key="3">
    <source>
        <dbReference type="EnsemblMetazoa" id="CJA18566.1"/>
    </source>
</evidence>
<feature type="transmembrane region" description="Helical" evidence="2">
    <location>
        <begin position="47"/>
        <end position="70"/>
    </location>
</feature>
<dbReference type="Proteomes" id="UP000005237">
    <property type="component" value="Unassembled WGS sequence"/>
</dbReference>
<sequence length="338" mass="37170">MAHSHTRQQFPLLYRRSKSPQKKIQWEEPDESAIKPKMLRAKLHHSIIILHQLTMQAAVILTVASLAAVLGVKPEEVKSDAASARYGNNYYGAGPYGGGPGFWQPLLQDRFVCDLDASVLLVVDHNRHHHHHNPYYGTAANRAVRVKCSEVANNDEDSCNYCCQQTARRDTTLANDKLFGFLAVTKIEDDKTFTRSKRDVERLDDDEEDDREERRRRGGFRKTDPTYVVQEKWTPSPYDTNVKCVCCAPRTSPVAQNPSTGYGNTAAQSPATSNYGAPAQDSSSYSANTATVTQPQPIAAAAQPFVDLWQTDSATATGSWGAAADAAPAATPAPVNSY</sequence>
<reference evidence="3" key="2">
    <citation type="submission" date="2022-06" db="UniProtKB">
        <authorList>
            <consortium name="EnsemblMetazoa"/>
        </authorList>
    </citation>
    <scope>IDENTIFICATION</scope>
    <source>
        <strain evidence="3">DF5081</strain>
    </source>
</reference>
<reference evidence="4" key="1">
    <citation type="submission" date="2010-08" db="EMBL/GenBank/DDBJ databases">
        <authorList>
            <consortium name="Caenorhabditis japonica Sequencing Consortium"/>
            <person name="Wilson R.K."/>
        </authorList>
    </citation>
    <scope>NUCLEOTIDE SEQUENCE [LARGE SCALE GENOMIC DNA]</scope>
    <source>
        <strain evidence="4">DF5081</strain>
    </source>
</reference>
<organism evidence="3 4">
    <name type="scientific">Caenorhabditis japonica</name>
    <dbReference type="NCBI Taxonomy" id="281687"/>
    <lineage>
        <taxon>Eukaryota</taxon>
        <taxon>Metazoa</taxon>
        <taxon>Ecdysozoa</taxon>
        <taxon>Nematoda</taxon>
        <taxon>Chromadorea</taxon>
        <taxon>Rhabditida</taxon>
        <taxon>Rhabditina</taxon>
        <taxon>Rhabditomorpha</taxon>
        <taxon>Rhabditoidea</taxon>
        <taxon>Rhabditidae</taxon>
        <taxon>Peloderinae</taxon>
        <taxon>Caenorhabditis</taxon>
    </lineage>
</organism>
<keyword evidence="4" id="KW-1185">Reference proteome</keyword>
<keyword evidence="2" id="KW-1133">Transmembrane helix</keyword>
<evidence type="ECO:0000313" key="4">
    <source>
        <dbReference type="Proteomes" id="UP000005237"/>
    </source>
</evidence>
<feature type="compositionally biased region" description="Polar residues" evidence="1">
    <location>
        <begin position="255"/>
        <end position="288"/>
    </location>
</feature>